<feature type="signal peptide" evidence="13">
    <location>
        <begin position="1"/>
        <end position="16"/>
    </location>
</feature>
<dbReference type="Gene3D" id="3.40.462.20">
    <property type="match status" value="1"/>
</dbReference>
<evidence type="ECO:0000256" key="10">
    <source>
        <dbReference type="ARBA" id="ARBA00044502"/>
    </source>
</evidence>
<reference evidence="15" key="1">
    <citation type="submission" date="2011-11" db="EMBL/GenBank/DDBJ databases">
        <title>The Genome Sequence of Fusarium oxysporum II5.</title>
        <authorList>
            <consortium name="The Broad Institute Genome Sequencing Platform"/>
            <person name="Ma L.-J."/>
            <person name="Gale L.R."/>
            <person name="Schwartz D.C."/>
            <person name="Zhou S."/>
            <person name="Corby-Kistler H."/>
            <person name="Young S.K."/>
            <person name="Zeng Q."/>
            <person name="Gargeya S."/>
            <person name="Fitzgerald M."/>
            <person name="Haas B."/>
            <person name="Abouelleil A."/>
            <person name="Alvarado L."/>
            <person name="Arachchi H.M."/>
            <person name="Berlin A."/>
            <person name="Brown A."/>
            <person name="Chapman S.B."/>
            <person name="Chen Z."/>
            <person name="Dunbar C."/>
            <person name="Freedman E."/>
            <person name="Gearin G."/>
            <person name="Goldberg J."/>
            <person name="Griggs A."/>
            <person name="Gujja S."/>
            <person name="Heiman D."/>
            <person name="Howarth C."/>
            <person name="Larson L."/>
            <person name="Lui A."/>
            <person name="MacDonald P.J.P."/>
            <person name="Montmayeur A."/>
            <person name="Murphy C."/>
            <person name="Neiman D."/>
            <person name="Pearson M."/>
            <person name="Priest M."/>
            <person name="Roberts A."/>
            <person name="Saif S."/>
            <person name="Shea T."/>
            <person name="Shenoy N."/>
            <person name="Sisk P."/>
            <person name="Stolte C."/>
            <person name="Sykes S."/>
            <person name="Wortman J."/>
            <person name="Nusbaum C."/>
            <person name="Birren B."/>
        </authorList>
    </citation>
    <scope>NUCLEOTIDE SEQUENCE [LARGE SCALE GENOMIC DNA]</scope>
    <source>
        <strain evidence="15">54006</strain>
    </source>
</reference>
<dbReference type="AlphaFoldDB" id="X0L1J9"/>
<dbReference type="EC" id="1.14.99.56" evidence="12"/>
<gene>
    <name evidence="15" type="ORF">FOIG_06916</name>
</gene>
<evidence type="ECO:0000256" key="8">
    <source>
        <dbReference type="ARBA" id="ARBA00023277"/>
    </source>
</evidence>
<dbReference type="Pfam" id="PF01565">
    <property type="entry name" value="FAD_binding_4"/>
    <property type="match status" value="1"/>
</dbReference>
<evidence type="ECO:0000256" key="6">
    <source>
        <dbReference type="ARBA" id="ARBA00023001"/>
    </source>
</evidence>
<keyword evidence="9" id="KW-0624">Polysaccharide degradation</keyword>
<comment type="similarity">
    <text evidence="10">Belongs to the polysaccharide monooxygenase AA9 family.</text>
</comment>
<dbReference type="SUPFAM" id="SSF56176">
    <property type="entry name" value="FAD-binding/transporter-associated domain-like"/>
    <property type="match status" value="1"/>
</dbReference>
<evidence type="ECO:0000256" key="3">
    <source>
        <dbReference type="ARBA" id="ARBA00005466"/>
    </source>
</evidence>
<dbReference type="EMBL" id="JH658280">
    <property type="protein sequence ID" value="EXM02790.1"/>
    <property type="molecule type" value="Genomic_DNA"/>
</dbReference>
<dbReference type="InterPro" id="IPR016166">
    <property type="entry name" value="FAD-bd_PCMH"/>
</dbReference>
<dbReference type="RefSeq" id="XP_031064879.1">
    <property type="nucleotide sequence ID" value="XM_031206155.1"/>
</dbReference>
<sequence>MHFTFVLAAFVGNAAAHGVVSSFKTDGAEHQGYLMNYYYDTKNGKALPPLAAWSAENLDNGFVSPDNYTHPDIICQKNGKPANLTVQVAAGGTIDFQWTKWAHFGPMMTYVAPCNGDCSAVDKATLKWVKIDEAGIDFDTQEWAARKMVNNNRTWTTKIPSTLAAGNYVFRHETIAVHGSNRIGGAQNYPQCFNIEITGSGTAKPEGVLGTKLYTPTDPGIYFNPYTTLKNYTIPGPPLFKDGNGGLDNGSVTSSIAKDQTTAPIIATTLVTSRLPKPTTFEVITSAFPTATSVPSESSPKPSASGCRAVRKGAGVMGSEFSEAAERFGITAVGGEGMSVGYAGGFLAGGGHSPMSPLYGMGADQVVLSIEVVTADGRFVTANEHQNTDLFWALCGGGGSTFGVVTSYTVKVFPKIEVAIMSFSFTTSNTVSYDTFWRAVRAYWKLIPTFNAAGNYEYWAVTHGEGDLLAFSFFPWFAPNHTLAELKTLVAPLFQTWKDLGIEFNVTESEHSSYYGAWAAGFPREVVGGAKTKTAGRLFPTENFKDAAKFNKTFDALKSLSDKGGQIIGFGITGGPGPYPDNAVNPAWRGAAMWAISVIDYPEGSSWDLVAEKMTPGGGAYASEADVTEPNFQQSFYGTDKYKRLLSIKEKVDPYGLFYALQGVGSERWYVTDQVDGIPTQNGRLCRI</sequence>
<name>X0L1J9_FUSO5</name>
<evidence type="ECO:0000313" key="15">
    <source>
        <dbReference type="EMBL" id="EXM02790.1"/>
    </source>
</evidence>
<dbReference type="InterPro" id="IPR036318">
    <property type="entry name" value="FAD-bd_PCMH-like_sf"/>
</dbReference>
<dbReference type="GeneID" id="42032091"/>
<dbReference type="InterPro" id="IPR005103">
    <property type="entry name" value="AA9_LPMO"/>
</dbReference>
<feature type="domain" description="FAD-binding PCMH-type" evidence="14">
    <location>
        <begin position="214"/>
        <end position="415"/>
    </location>
</feature>
<protein>
    <recommendedName>
        <fullName evidence="12">lytic cellulose monooxygenase (C4-dehydrogenating)</fullName>
        <ecNumber evidence="12">1.14.99.56</ecNumber>
    </recommendedName>
</protein>
<comment type="subcellular location">
    <subcellularLocation>
        <location evidence="2">Secreted</location>
    </subcellularLocation>
</comment>
<keyword evidence="6" id="KW-0136">Cellulose degradation</keyword>
<evidence type="ECO:0000259" key="14">
    <source>
        <dbReference type="PROSITE" id="PS51387"/>
    </source>
</evidence>
<dbReference type="InterPro" id="IPR012951">
    <property type="entry name" value="BBE"/>
</dbReference>
<dbReference type="Proteomes" id="UP000030685">
    <property type="component" value="Unassembled WGS sequence"/>
</dbReference>
<evidence type="ECO:0000256" key="7">
    <source>
        <dbReference type="ARBA" id="ARBA00023157"/>
    </source>
</evidence>
<dbReference type="Pfam" id="PF08031">
    <property type="entry name" value="BBE"/>
    <property type="match status" value="1"/>
</dbReference>
<dbReference type="PANTHER" id="PTHR33353:SF34">
    <property type="entry name" value="ENDO-BETA-1,4-GLUCANASE D"/>
    <property type="match status" value="1"/>
</dbReference>
<evidence type="ECO:0000256" key="12">
    <source>
        <dbReference type="ARBA" id="ARBA00047174"/>
    </source>
</evidence>
<organism evidence="15">
    <name type="scientific">Fusarium odoratissimum (strain NRRL 54006)</name>
    <dbReference type="NCBI Taxonomy" id="1089451"/>
    <lineage>
        <taxon>Eukaryota</taxon>
        <taxon>Fungi</taxon>
        <taxon>Dikarya</taxon>
        <taxon>Ascomycota</taxon>
        <taxon>Pezizomycotina</taxon>
        <taxon>Sordariomycetes</taxon>
        <taxon>Hypocreomycetidae</taxon>
        <taxon>Hypocreales</taxon>
        <taxon>Nectriaceae</taxon>
        <taxon>Fusarium</taxon>
        <taxon>Fusarium oxysporum species complex</taxon>
        <taxon>Fusarium oxysporum f. sp. cubense (strain race 4)</taxon>
    </lineage>
</organism>
<dbReference type="GO" id="GO:0005576">
    <property type="term" value="C:extracellular region"/>
    <property type="evidence" value="ECO:0007669"/>
    <property type="project" value="UniProtKB-SubCell"/>
</dbReference>
<proteinExistence type="inferred from homology"/>
<dbReference type="InterPro" id="IPR016169">
    <property type="entry name" value="FAD-bd_PCMH_sub2"/>
</dbReference>
<dbReference type="VEuPathDB" id="FungiDB:FOIG_06916"/>
<dbReference type="InterPro" id="IPR006094">
    <property type="entry name" value="Oxid_FAD_bind_N"/>
</dbReference>
<keyword evidence="8" id="KW-0119">Carbohydrate metabolism</keyword>
<dbReference type="PANTHER" id="PTHR33353">
    <property type="entry name" value="PUTATIVE (AFU_ORTHOLOGUE AFUA_1G12560)-RELATED"/>
    <property type="match status" value="1"/>
</dbReference>
<keyword evidence="4" id="KW-0964">Secreted</keyword>
<dbReference type="HOGENOM" id="CLU_400101_0_0_1"/>
<keyword evidence="5 13" id="KW-0732">Signal</keyword>
<keyword evidence="7" id="KW-1015">Disulfide bond</keyword>
<evidence type="ECO:0000256" key="11">
    <source>
        <dbReference type="ARBA" id="ARBA00045077"/>
    </source>
</evidence>
<comment type="cofactor">
    <cofactor evidence="1">
        <name>Cu(2+)</name>
        <dbReference type="ChEBI" id="CHEBI:29036"/>
    </cofactor>
</comment>
<reference evidence="15" key="2">
    <citation type="submission" date="2012-05" db="EMBL/GenBank/DDBJ databases">
        <title>The Genome Annotation of Fusarium oxysporum II5.</title>
        <authorList>
            <consortium name="The Broad Institute Genomics Platform"/>
            <person name="Ma L.-J."/>
            <person name="Corby-Kistler H."/>
            <person name="Broz K."/>
            <person name="Gale L.R."/>
            <person name="Jonkers W."/>
            <person name="O'Donnell K."/>
            <person name="Ploetz R."/>
            <person name="Steinberg C."/>
            <person name="Schwartz D.C."/>
            <person name="VanEtten H."/>
            <person name="Zhou S."/>
            <person name="Young S.K."/>
            <person name="Zeng Q."/>
            <person name="Gargeya S."/>
            <person name="Fitzgerald M."/>
            <person name="Abouelleil A."/>
            <person name="Alvarado L."/>
            <person name="Chapman S.B."/>
            <person name="Gainer-Dewar J."/>
            <person name="Goldberg J."/>
            <person name="Griggs A."/>
            <person name="Gujja S."/>
            <person name="Hansen M."/>
            <person name="Howarth C."/>
            <person name="Imamovic A."/>
            <person name="Ireland A."/>
            <person name="Larimer J."/>
            <person name="McCowan C."/>
            <person name="Murphy C."/>
            <person name="Pearson M."/>
            <person name="Poon T.W."/>
            <person name="Priest M."/>
            <person name="Roberts A."/>
            <person name="Saif S."/>
            <person name="Shea T."/>
            <person name="Sykes S."/>
            <person name="Wortman J."/>
            <person name="Nusbaum C."/>
            <person name="Birren B."/>
        </authorList>
    </citation>
    <scope>NUCLEOTIDE SEQUENCE</scope>
    <source>
        <strain evidence="15">54006</strain>
    </source>
</reference>
<evidence type="ECO:0000256" key="13">
    <source>
        <dbReference type="SAM" id="SignalP"/>
    </source>
</evidence>
<dbReference type="PROSITE" id="PS51387">
    <property type="entry name" value="FAD_PCMH"/>
    <property type="match status" value="1"/>
</dbReference>
<dbReference type="InterPro" id="IPR049892">
    <property type="entry name" value="AA9"/>
</dbReference>
<dbReference type="GO" id="GO:0030245">
    <property type="term" value="P:cellulose catabolic process"/>
    <property type="evidence" value="ECO:0007669"/>
    <property type="project" value="UniProtKB-KW"/>
</dbReference>
<dbReference type="Pfam" id="PF03443">
    <property type="entry name" value="AA9"/>
    <property type="match status" value="1"/>
</dbReference>
<evidence type="ECO:0000256" key="9">
    <source>
        <dbReference type="ARBA" id="ARBA00023326"/>
    </source>
</evidence>
<evidence type="ECO:0000256" key="4">
    <source>
        <dbReference type="ARBA" id="ARBA00022525"/>
    </source>
</evidence>
<dbReference type="GO" id="GO:0071949">
    <property type="term" value="F:FAD binding"/>
    <property type="evidence" value="ECO:0007669"/>
    <property type="project" value="InterPro"/>
</dbReference>
<evidence type="ECO:0000256" key="2">
    <source>
        <dbReference type="ARBA" id="ARBA00004613"/>
    </source>
</evidence>
<comment type="catalytic activity">
    <reaction evidence="11">
        <text>[(1-&gt;4)-beta-D-glucosyl]n+m + reduced acceptor + O2 = 4-dehydro-beta-D-glucosyl-[(1-&gt;4)-beta-D-glucosyl]n-1 + [(1-&gt;4)-beta-D-glucosyl]m + acceptor + H2O.</text>
        <dbReference type="EC" id="1.14.99.56"/>
    </reaction>
</comment>
<comment type="similarity">
    <text evidence="3">Belongs to the oxygen-dependent FAD-linked oxidoreductase family.</text>
</comment>
<evidence type="ECO:0000256" key="5">
    <source>
        <dbReference type="ARBA" id="ARBA00022729"/>
    </source>
</evidence>
<dbReference type="CDD" id="cd21175">
    <property type="entry name" value="LPMO_AA9"/>
    <property type="match status" value="1"/>
</dbReference>
<dbReference type="Gene3D" id="2.70.50.70">
    <property type="match status" value="1"/>
</dbReference>
<dbReference type="Gene3D" id="3.30.465.10">
    <property type="match status" value="1"/>
</dbReference>
<accession>X0L1J9</accession>
<evidence type="ECO:0000256" key="1">
    <source>
        <dbReference type="ARBA" id="ARBA00001973"/>
    </source>
</evidence>
<feature type="chain" id="PRO_5004943765" description="lytic cellulose monooxygenase (C4-dehydrogenating)" evidence="13">
    <location>
        <begin position="17"/>
        <end position="688"/>
    </location>
</feature>
<dbReference type="GO" id="GO:0016491">
    <property type="term" value="F:oxidoreductase activity"/>
    <property type="evidence" value="ECO:0007669"/>
    <property type="project" value="InterPro"/>
</dbReference>